<gene>
    <name evidence="7" type="ORF">FOZ60_004802</name>
</gene>
<evidence type="ECO:0000256" key="5">
    <source>
        <dbReference type="ARBA" id="ARBA00023242"/>
    </source>
</evidence>
<evidence type="ECO:0000259" key="6">
    <source>
        <dbReference type="Pfam" id="PF00847"/>
    </source>
</evidence>
<keyword evidence="4" id="KW-0804">Transcription</keyword>
<keyword evidence="5" id="KW-0539">Nucleus</keyword>
<proteinExistence type="predicted"/>
<dbReference type="Pfam" id="PF00847">
    <property type="entry name" value="AP2"/>
    <property type="match status" value="2"/>
</dbReference>
<dbReference type="EMBL" id="JABANP010000208">
    <property type="protein sequence ID" value="KAF4686790.1"/>
    <property type="molecule type" value="Genomic_DNA"/>
</dbReference>
<dbReference type="Proteomes" id="UP000541610">
    <property type="component" value="Unassembled WGS sequence"/>
</dbReference>
<comment type="caution">
    <text evidence="7">The sequence shown here is derived from an EMBL/GenBank/DDBJ whole genome shotgun (WGS) entry which is preliminary data.</text>
</comment>
<organism evidence="7 8">
    <name type="scientific">Perkinsus olseni</name>
    <name type="common">Perkinsus atlanticus</name>
    <dbReference type="NCBI Taxonomy" id="32597"/>
    <lineage>
        <taxon>Eukaryota</taxon>
        <taxon>Sar</taxon>
        <taxon>Alveolata</taxon>
        <taxon>Perkinsozoa</taxon>
        <taxon>Perkinsea</taxon>
        <taxon>Perkinsida</taxon>
        <taxon>Perkinsidae</taxon>
        <taxon>Perkinsus</taxon>
    </lineage>
</organism>
<evidence type="ECO:0000313" key="8">
    <source>
        <dbReference type="Proteomes" id="UP000541610"/>
    </source>
</evidence>
<keyword evidence="2" id="KW-0805">Transcription regulation</keyword>
<evidence type="ECO:0000256" key="1">
    <source>
        <dbReference type="ARBA" id="ARBA00004123"/>
    </source>
</evidence>
<name>A0A7J6NT69_PEROL</name>
<protein>
    <recommendedName>
        <fullName evidence="6">AP2/ERF domain-containing protein</fullName>
    </recommendedName>
</protein>
<dbReference type="InterPro" id="IPR001471">
    <property type="entry name" value="AP2/ERF_dom"/>
</dbReference>
<sequence>MANDGWSRQRQLPEKQLKARSIEEIECDADTVRQMIGYWNRCCMSHKRVSRDELGLCCLPSLLTNADLIEAHAVRDPSAGCLHGGEIPYLVKVKPCFEYLSSTDQKSIVEAMLAMARSGTTVEDAPDGREGPAVGPLTLDAAPDELKSLIDACIGLERVDDELENSVLNTDESRRGGYPERVTDCPSSCPGRMAFPPLEIAELKTKLGWMRVSVDPDCLTGLSACTVHNNVGVLLRPLLPPDAVNPPREMFKTPLSMLVDAAQGRGPILRRPNNAVMVEDDRSCRRQCVNVLRCMDGYWERDPSRPECIIPAKPKWRSCSFAPKASSQETRGSDLMKPGRSIEDNLLTLLRSRLDADEVRGYAHLLGITDANEESTEELLLRIAEELAMRVAQGIRPTTPNYFMFEPQRWAQLREAIQSMLPEAMANLPPGAVGSTYRELAAAISEPGITEVVRKVATSKRPEGYGQQRGKRVSCDVSSHGDVSRVSARRTSTRQSGVLGVSWYGRRGSWDAYWNTKEGQQVHKYFSVSKYGDEEALALATECRRNAEIRGEAVASLSGTCHKQSGVVGVQWKRPCYWVAKWRVNGKAIEKRFSVEKYGSEEAALGAAIACRRSKVPE</sequence>
<feature type="domain" description="AP2/ERF" evidence="6">
    <location>
        <begin position="497"/>
        <end position="548"/>
    </location>
</feature>
<dbReference type="OrthoDB" id="364262at2759"/>
<keyword evidence="3" id="KW-0238">DNA-binding</keyword>
<comment type="subcellular location">
    <subcellularLocation>
        <location evidence="1">Nucleus</location>
    </subcellularLocation>
</comment>
<dbReference type="GO" id="GO:0003677">
    <property type="term" value="F:DNA binding"/>
    <property type="evidence" value="ECO:0007669"/>
    <property type="project" value="UniProtKB-KW"/>
</dbReference>
<dbReference type="Gene3D" id="1.20.5.2050">
    <property type="match status" value="2"/>
</dbReference>
<dbReference type="GO" id="GO:0005634">
    <property type="term" value="C:nucleus"/>
    <property type="evidence" value="ECO:0007669"/>
    <property type="project" value="UniProtKB-SubCell"/>
</dbReference>
<reference evidence="7 8" key="1">
    <citation type="submission" date="2020-04" db="EMBL/GenBank/DDBJ databases">
        <title>Perkinsus olseni comparative genomics.</title>
        <authorList>
            <person name="Bogema D.R."/>
        </authorList>
    </citation>
    <scope>NUCLEOTIDE SEQUENCE [LARGE SCALE GENOMIC DNA]</scope>
    <source>
        <strain evidence="7">00978-12</strain>
    </source>
</reference>
<dbReference type="GO" id="GO:0003700">
    <property type="term" value="F:DNA-binding transcription factor activity"/>
    <property type="evidence" value="ECO:0007669"/>
    <property type="project" value="InterPro"/>
</dbReference>
<evidence type="ECO:0000313" key="7">
    <source>
        <dbReference type="EMBL" id="KAF4686790.1"/>
    </source>
</evidence>
<feature type="domain" description="AP2/ERF" evidence="6">
    <location>
        <begin position="566"/>
        <end position="614"/>
    </location>
</feature>
<evidence type="ECO:0000256" key="2">
    <source>
        <dbReference type="ARBA" id="ARBA00023015"/>
    </source>
</evidence>
<accession>A0A7J6NT69</accession>
<evidence type="ECO:0000256" key="3">
    <source>
        <dbReference type="ARBA" id="ARBA00023125"/>
    </source>
</evidence>
<evidence type="ECO:0000256" key="4">
    <source>
        <dbReference type="ARBA" id="ARBA00023163"/>
    </source>
</evidence>
<dbReference type="AlphaFoldDB" id="A0A7J6NT69"/>